<dbReference type="AlphaFoldDB" id="A0A3P3Y0X9"/>
<dbReference type="Pfam" id="PF00615">
    <property type="entry name" value="RGS"/>
    <property type="match status" value="1"/>
</dbReference>
<feature type="transmembrane region" description="Helical" evidence="1">
    <location>
        <begin position="230"/>
        <end position="249"/>
    </location>
</feature>
<evidence type="ECO:0000256" key="1">
    <source>
        <dbReference type="SAM" id="Phobius"/>
    </source>
</evidence>
<proteinExistence type="predicted"/>
<organism evidence="3 4">
    <name type="scientific">Plasmodiophora brassicae</name>
    <name type="common">Clubroot disease agent</name>
    <dbReference type="NCBI Taxonomy" id="37360"/>
    <lineage>
        <taxon>Eukaryota</taxon>
        <taxon>Sar</taxon>
        <taxon>Rhizaria</taxon>
        <taxon>Endomyxa</taxon>
        <taxon>Phytomyxea</taxon>
        <taxon>Plasmodiophorida</taxon>
        <taxon>Plasmodiophoridae</taxon>
        <taxon>Plasmodiophora</taxon>
    </lineage>
</organism>
<keyword evidence="1" id="KW-0812">Transmembrane</keyword>
<gene>
    <name evidence="3" type="ORF">PLBR_LOCUS1020</name>
</gene>
<accession>A0A3P3Y0X9</accession>
<reference evidence="3 4" key="1">
    <citation type="submission" date="2018-03" db="EMBL/GenBank/DDBJ databases">
        <authorList>
            <person name="Fogelqvist J."/>
        </authorList>
    </citation>
    <scope>NUCLEOTIDE SEQUENCE [LARGE SCALE GENOMIC DNA]</scope>
</reference>
<keyword evidence="3" id="KW-0496">Mitochondrion</keyword>
<dbReference type="SMART" id="SM00315">
    <property type="entry name" value="RGS"/>
    <property type="match status" value="1"/>
</dbReference>
<dbReference type="EMBL" id="OVEO01000002">
    <property type="protein sequence ID" value="SPQ93805.1"/>
    <property type="molecule type" value="Genomic_DNA"/>
</dbReference>
<feature type="domain" description="RGS" evidence="2">
    <location>
        <begin position="292"/>
        <end position="466"/>
    </location>
</feature>
<evidence type="ECO:0000259" key="2">
    <source>
        <dbReference type="PROSITE" id="PS50132"/>
    </source>
</evidence>
<dbReference type="Proteomes" id="UP000290189">
    <property type="component" value="Unassembled WGS sequence"/>
</dbReference>
<keyword evidence="1" id="KW-1133">Transmembrane helix</keyword>
<dbReference type="InterPro" id="IPR036305">
    <property type="entry name" value="RGS_sf"/>
</dbReference>
<evidence type="ECO:0000313" key="3">
    <source>
        <dbReference type="EMBL" id="SPQ93805.1"/>
    </source>
</evidence>
<protein>
    <recommendedName>
        <fullName evidence="2">RGS domain-containing protein</fullName>
    </recommendedName>
</protein>
<feature type="transmembrane region" description="Helical" evidence="1">
    <location>
        <begin position="81"/>
        <end position="102"/>
    </location>
</feature>
<feature type="transmembrane region" description="Helical" evidence="1">
    <location>
        <begin position="12"/>
        <end position="34"/>
    </location>
</feature>
<dbReference type="PANTHER" id="PTHR10845">
    <property type="entry name" value="REGULATOR OF G PROTEIN SIGNALING"/>
    <property type="match status" value="1"/>
</dbReference>
<geneLocation type="mitochondrion" evidence="3"/>
<name>A0A3P3Y0X9_PLABS</name>
<sequence length="469" mass="52156">MASARLLLISRALFVAFAVFDLVLFPAVVIVPFLKRRHSEYIRCRQPWLVVLHYVGQCLIHLIMLYEVFAGVACPAHSSTLLYEIIIPFLVDGVTVRAYSLYWRTRLTRAKVLAVNKPPNKKASGIGRPNAISAPQGLLTQSDQWYLARPWIASDRTAMRLFLTCVVVHLVIATTDLVASSALGACITGVGFLLATCLTFVTLGFLFAISCRLRTCSDALHIKSSLVWQARLAACNVVMFFVVSVPQISDLYADAFPLLPAYMWLNARVSSVTELVVPLWLSYRGYSAVDQDIDKLLKHDEFRHAFTSFLEMEFCPEIMLFYDAMCAYKALFAATMRSRWAGKDKRTSSTVQSIDSDSVVSMEFGDLTSFSGDRSAEMGEAIYREFIAVGSANELNISGRLRARYDALFRKGGDHVLLHVAPGDAAPDAPRPGPALFDPVWSAMVLLIQNGKIQRFSSTDIGRELLRLV</sequence>
<dbReference type="InterPro" id="IPR016137">
    <property type="entry name" value="RGS"/>
</dbReference>
<dbReference type="PANTHER" id="PTHR10845:SF192">
    <property type="entry name" value="DOUBLE HIT, ISOFORM B"/>
    <property type="match status" value="1"/>
</dbReference>
<keyword evidence="1" id="KW-0472">Membrane</keyword>
<feature type="transmembrane region" description="Helical" evidence="1">
    <location>
        <begin position="189"/>
        <end position="209"/>
    </location>
</feature>
<evidence type="ECO:0000313" key="4">
    <source>
        <dbReference type="Proteomes" id="UP000290189"/>
    </source>
</evidence>
<feature type="transmembrane region" description="Helical" evidence="1">
    <location>
        <begin position="161"/>
        <end position="183"/>
    </location>
</feature>
<dbReference type="InterPro" id="IPR044926">
    <property type="entry name" value="RGS_subdomain_2"/>
</dbReference>
<dbReference type="PROSITE" id="PS50132">
    <property type="entry name" value="RGS"/>
    <property type="match status" value="1"/>
</dbReference>
<dbReference type="Gene3D" id="1.10.167.10">
    <property type="entry name" value="Regulator of G-protein Signalling 4, domain 2"/>
    <property type="match status" value="1"/>
</dbReference>
<dbReference type="SUPFAM" id="SSF48097">
    <property type="entry name" value="Regulator of G-protein signaling, RGS"/>
    <property type="match status" value="1"/>
</dbReference>
<feature type="transmembrane region" description="Helical" evidence="1">
    <location>
        <begin position="46"/>
        <end position="69"/>
    </location>
</feature>